<keyword evidence="3" id="KW-0255">Endonuclease</keyword>
<dbReference type="EMBL" id="CP095749">
    <property type="protein sequence ID" value="WEB43514.1"/>
    <property type="molecule type" value="Genomic_DNA"/>
</dbReference>
<evidence type="ECO:0000256" key="1">
    <source>
        <dbReference type="SAM" id="MobiDB-lite"/>
    </source>
</evidence>
<evidence type="ECO:0000259" key="2">
    <source>
        <dbReference type="Pfam" id="PF14279"/>
    </source>
</evidence>
<accession>A0ABY8AH15</accession>
<reference evidence="3 4" key="1">
    <citation type="submission" date="2022-03" db="EMBL/GenBank/DDBJ databases">
        <title>Streptomyces yunnanensis P86,complete genome.</title>
        <authorList>
            <person name="Chen S."/>
            <person name="Zhang Q."/>
        </authorList>
    </citation>
    <scope>NUCLEOTIDE SEQUENCE [LARGE SCALE GENOMIC DNA]</scope>
    <source>
        <strain evidence="3 4">P86</strain>
    </source>
</reference>
<dbReference type="Proteomes" id="UP001218629">
    <property type="component" value="Chromosome"/>
</dbReference>
<dbReference type="GO" id="GO:0004519">
    <property type="term" value="F:endonuclease activity"/>
    <property type="evidence" value="ECO:0007669"/>
    <property type="project" value="UniProtKB-KW"/>
</dbReference>
<dbReference type="CDD" id="cd00085">
    <property type="entry name" value="HNHc"/>
    <property type="match status" value="1"/>
</dbReference>
<dbReference type="InterPro" id="IPR029471">
    <property type="entry name" value="HNH_5"/>
</dbReference>
<organism evidence="3 4">
    <name type="scientific">Streptomyces yunnanensis</name>
    <dbReference type="NCBI Taxonomy" id="156453"/>
    <lineage>
        <taxon>Bacteria</taxon>
        <taxon>Bacillati</taxon>
        <taxon>Actinomycetota</taxon>
        <taxon>Actinomycetes</taxon>
        <taxon>Kitasatosporales</taxon>
        <taxon>Streptomycetaceae</taxon>
        <taxon>Streptomyces</taxon>
    </lineage>
</organism>
<dbReference type="InterPro" id="IPR003615">
    <property type="entry name" value="HNH_nuc"/>
</dbReference>
<feature type="compositionally biased region" description="Pro residues" evidence="1">
    <location>
        <begin position="20"/>
        <end position="29"/>
    </location>
</feature>
<feature type="region of interest" description="Disordered" evidence="1">
    <location>
        <begin position="1"/>
        <end position="36"/>
    </location>
</feature>
<evidence type="ECO:0000313" key="3">
    <source>
        <dbReference type="EMBL" id="WEB43514.1"/>
    </source>
</evidence>
<gene>
    <name evidence="3" type="ORF">MOV08_32385</name>
</gene>
<sequence>MQLHSPTVRTHSHPTREPHPTTPSAPLTPAPTHRLDRKGHGWCAWCRDAFPASDVDVDHVRPLASGGTDTDGNVQVLCRGCRRLKTEAEFGATA</sequence>
<dbReference type="Pfam" id="PF14279">
    <property type="entry name" value="HNH_5"/>
    <property type="match status" value="1"/>
</dbReference>
<name>A0ABY8AH15_9ACTN</name>
<keyword evidence="3" id="KW-0378">Hydrolase</keyword>
<evidence type="ECO:0000313" key="4">
    <source>
        <dbReference type="Proteomes" id="UP001218629"/>
    </source>
</evidence>
<keyword evidence="4" id="KW-1185">Reference proteome</keyword>
<proteinExistence type="predicted"/>
<dbReference type="Gene3D" id="1.10.30.50">
    <property type="match status" value="1"/>
</dbReference>
<protein>
    <submittedName>
        <fullName evidence="3">HNH endonuclease</fullName>
    </submittedName>
</protein>
<keyword evidence="3" id="KW-0540">Nuclease</keyword>
<feature type="domain" description="HNH endonuclease 5" evidence="2">
    <location>
        <begin position="43"/>
        <end position="84"/>
    </location>
</feature>